<reference evidence="1 2" key="1">
    <citation type="submission" date="2020-08" db="EMBL/GenBank/DDBJ databases">
        <title>Genemic of Streptomyces polyaspartic.</title>
        <authorList>
            <person name="Liu W."/>
        </authorList>
    </citation>
    <scope>NUCLEOTIDE SEQUENCE [LARGE SCALE GENOMIC DNA]</scope>
    <source>
        <strain evidence="1 2">TRM66268-LWL</strain>
    </source>
</reference>
<dbReference type="EMBL" id="JACTVJ010000006">
    <property type="protein sequence ID" value="MBC9713581.1"/>
    <property type="molecule type" value="Genomic_DNA"/>
</dbReference>
<gene>
    <name evidence="1" type="ORF">H9Y04_13475</name>
</gene>
<proteinExistence type="predicted"/>
<dbReference type="Pfam" id="PF02423">
    <property type="entry name" value="OCD_Mu_crystall"/>
    <property type="match status" value="1"/>
</dbReference>
<dbReference type="Gene3D" id="3.40.50.720">
    <property type="entry name" value="NAD(P)-binding Rossmann-like Domain"/>
    <property type="match status" value="1"/>
</dbReference>
<dbReference type="Proteomes" id="UP000642284">
    <property type="component" value="Unassembled WGS sequence"/>
</dbReference>
<keyword evidence="2" id="KW-1185">Reference proteome</keyword>
<dbReference type="PANTHER" id="PTHR13812:SF19">
    <property type="entry name" value="KETIMINE REDUCTASE MU-CRYSTALLIN"/>
    <property type="match status" value="1"/>
</dbReference>
<dbReference type="InterPro" id="IPR023401">
    <property type="entry name" value="ODC_N"/>
</dbReference>
<evidence type="ECO:0000313" key="1">
    <source>
        <dbReference type="EMBL" id="MBC9713581.1"/>
    </source>
</evidence>
<sequence length="333" mass="34691">MTLILTRSVIRSLLAEAGALAEVEQAVARAHRDLALGRAVLPAPPAMRQPDGEGAYLAMAAASAPDGLATVKLLADLPANRERGLPVQRSAVLAADAETGACVALLDGAELTRIRTAAATAVATGALARADARTLGVLGTGPLARAHVQALLPGRAYEHVLVWGRTPDNAQSLAHWITAELGVPAKVFTDPRSVTEHADVLCTLTPSRDPLVHGDWLTPGQHINAVGAPPRADHRELDTAAVLRCRIVVDAYETALAKSGEVLIPLAEGALREDAFRTELGAVLTGRAPGRTTDEELTLFNSVGVGLQDLAVARLLIDRAGERGLGLTVDLAS</sequence>
<dbReference type="InterPro" id="IPR003462">
    <property type="entry name" value="ODC_Mu_crystall"/>
</dbReference>
<accession>A0ABR7SDL1</accession>
<organism evidence="1 2">
    <name type="scientific">Streptomyces polyasparticus</name>
    <dbReference type="NCBI Taxonomy" id="2767826"/>
    <lineage>
        <taxon>Bacteria</taxon>
        <taxon>Bacillati</taxon>
        <taxon>Actinomycetota</taxon>
        <taxon>Actinomycetes</taxon>
        <taxon>Kitasatosporales</taxon>
        <taxon>Streptomycetaceae</taxon>
        <taxon>Streptomyces</taxon>
    </lineage>
</organism>
<dbReference type="InterPro" id="IPR036291">
    <property type="entry name" value="NAD(P)-bd_dom_sf"/>
</dbReference>
<comment type="caution">
    <text evidence="1">The sequence shown here is derived from an EMBL/GenBank/DDBJ whole genome shotgun (WGS) entry which is preliminary data.</text>
</comment>
<dbReference type="PIRSF" id="PIRSF001439">
    <property type="entry name" value="CryM"/>
    <property type="match status" value="1"/>
</dbReference>
<evidence type="ECO:0000313" key="2">
    <source>
        <dbReference type="Proteomes" id="UP000642284"/>
    </source>
</evidence>
<dbReference type="RefSeq" id="WP_187814052.1">
    <property type="nucleotide sequence ID" value="NZ_JACTVJ010000006.1"/>
</dbReference>
<name>A0ABR7SDL1_9ACTN</name>
<dbReference type="PANTHER" id="PTHR13812">
    <property type="entry name" value="KETIMINE REDUCTASE MU-CRYSTALLIN"/>
    <property type="match status" value="1"/>
</dbReference>
<dbReference type="SUPFAM" id="SSF51735">
    <property type="entry name" value="NAD(P)-binding Rossmann-fold domains"/>
    <property type="match status" value="1"/>
</dbReference>
<dbReference type="Gene3D" id="3.30.1780.10">
    <property type="entry name" value="ornithine cyclodeaminase, domain 1"/>
    <property type="match status" value="1"/>
</dbReference>
<protein>
    <submittedName>
        <fullName evidence="1">Ornithine cyclodeaminase family protein</fullName>
    </submittedName>
</protein>